<dbReference type="InterPro" id="IPR002937">
    <property type="entry name" value="Amino_oxidase"/>
</dbReference>
<dbReference type="Pfam" id="PF01593">
    <property type="entry name" value="Amino_oxidase"/>
    <property type="match status" value="1"/>
</dbReference>
<reference evidence="2 4" key="1">
    <citation type="journal article" date="2015" name="Genome Announc.">
        <title>Draft Genome Sequence of a Heterotrophic Facultative Anaerobic Thermophilic Bacterium, Ardenticatena maritima Strain 110ST.</title>
        <authorList>
            <person name="Kawaichi S."/>
            <person name="Yoshida T."/>
            <person name="Sako Y."/>
            <person name="Nakamura R."/>
        </authorList>
    </citation>
    <scope>NUCLEOTIDE SEQUENCE [LARGE SCALE GENOMIC DNA]</scope>
    <source>
        <strain evidence="2 4">110S</strain>
    </source>
</reference>
<evidence type="ECO:0000259" key="1">
    <source>
        <dbReference type="Pfam" id="PF01593"/>
    </source>
</evidence>
<dbReference type="Proteomes" id="UP000050502">
    <property type="component" value="Unassembled WGS sequence"/>
</dbReference>
<dbReference type="EMBL" id="BBZA01000137">
    <property type="protein sequence ID" value="GAP63338.1"/>
    <property type="molecule type" value="Genomic_DNA"/>
</dbReference>
<dbReference type="STRING" id="872965.SE16_09045"/>
<dbReference type="GO" id="GO:0016491">
    <property type="term" value="F:oxidoreductase activity"/>
    <property type="evidence" value="ECO:0007669"/>
    <property type="project" value="InterPro"/>
</dbReference>
<comment type="caution">
    <text evidence="2">The sequence shown here is derived from an EMBL/GenBank/DDBJ whole genome shotgun (WGS) entry which is preliminary data.</text>
</comment>
<dbReference type="PANTHER" id="PTHR42923">
    <property type="entry name" value="PROTOPORPHYRINOGEN OXIDASE"/>
    <property type="match status" value="1"/>
</dbReference>
<evidence type="ECO:0000313" key="3">
    <source>
        <dbReference type="EMBL" id="KPL87727.1"/>
    </source>
</evidence>
<dbReference type="Gene3D" id="3.50.50.60">
    <property type="entry name" value="FAD/NAD(P)-binding domain"/>
    <property type="match status" value="1"/>
</dbReference>
<reference evidence="3 5" key="2">
    <citation type="submission" date="2015-07" db="EMBL/GenBank/DDBJ databases">
        <title>Whole genome sequence of Ardenticatena maritima DSM 23922.</title>
        <authorList>
            <person name="Hemp J."/>
            <person name="Ward L.M."/>
            <person name="Pace L.A."/>
            <person name="Fischer W.W."/>
        </authorList>
    </citation>
    <scope>NUCLEOTIDE SEQUENCE [LARGE SCALE GENOMIC DNA]</scope>
    <source>
        <strain evidence="3 5">110S</strain>
    </source>
</reference>
<evidence type="ECO:0000313" key="4">
    <source>
        <dbReference type="Proteomes" id="UP000037784"/>
    </source>
</evidence>
<accession>A0A0M9UCU5</accession>
<feature type="domain" description="Amine oxidase" evidence="1">
    <location>
        <begin position="10"/>
        <end position="430"/>
    </location>
</feature>
<dbReference type="InParanoid" id="A0A0M9UCU5"/>
<reference evidence="4" key="3">
    <citation type="submission" date="2015-08" db="EMBL/GenBank/DDBJ databases">
        <title>Draft Genome Sequence of a Heterotrophic Facultative Anaerobic Bacterium Ardenticatena maritima Strain 110S.</title>
        <authorList>
            <person name="Kawaichi S."/>
            <person name="Yoshida T."/>
            <person name="Sako Y."/>
            <person name="Nakamura R."/>
        </authorList>
    </citation>
    <scope>NUCLEOTIDE SEQUENCE [LARGE SCALE GENOMIC DNA]</scope>
    <source>
        <strain evidence="4">110S</strain>
    </source>
</reference>
<evidence type="ECO:0000313" key="5">
    <source>
        <dbReference type="Proteomes" id="UP000050502"/>
    </source>
</evidence>
<dbReference type="InterPro" id="IPR050464">
    <property type="entry name" value="Zeta_carotene_desat/Oxidored"/>
</dbReference>
<dbReference type="AlphaFoldDB" id="A0A0M9UCU5"/>
<organism evidence="2 4">
    <name type="scientific">Ardenticatena maritima</name>
    <dbReference type="NCBI Taxonomy" id="872965"/>
    <lineage>
        <taxon>Bacteria</taxon>
        <taxon>Bacillati</taxon>
        <taxon>Chloroflexota</taxon>
        <taxon>Ardenticatenia</taxon>
        <taxon>Ardenticatenales</taxon>
        <taxon>Ardenticatenaceae</taxon>
        <taxon>Ardenticatena</taxon>
    </lineage>
</organism>
<dbReference type="Proteomes" id="UP000037784">
    <property type="component" value="Unassembled WGS sequence"/>
</dbReference>
<name>A0A0M9UCU5_9CHLR</name>
<dbReference type="OrthoDB" id="9803192at2"/>
<keyword evidence="4" id="KW-1185">Reference proteome</keyword>
<dbReference type="RefSeq" id="WP_054493185.1">
    <property type="nucleotide sequence ID" value="NZ_BBZA01000137.1"/>
</dbReference>
<dbReference type="PANTHER" id="PTHR42923:SF46">
    <property type="entry name" value="AMINE OXIDASE"/>
    <property type="match status" value="1"/>
</dbReference>
<dbReference type="NCBIfam" id="NF005560">
    <property type="entry name" value="PRK07233.1"/>
    <property type="match status" value="1"/>
</dbReference>
<dbReference type="InterPro" id="IPR036188">
    <property type="entry name" value="FAD/NAD-bd_sf"/>
</dbReference>
<evidence type="ECO:0000313" key="2">
    <source>
        <dbReference type="EMBL" id="GAP63338.1"/>
    </source>
</evidence>
<sequence length="447" mass="50279">MQIAILGGGFTGLTAAYDLARHGVEVTLFEGAPYVGGLAAGFKAPHWDWPVEHFYHHIFEGDTDIRALADEIGFGKKVFFRNPITAQWYNGRAWPLDGGNPLEAALNVLRFPAMPLPDRLRYGLGLAYLKYGTNDWRALEQMTAAEWAQRVLGRRAYEQAIKPLLEGKFGPYAAEVNLAWLWARFKARSFRLGYFEGGFQAFANALADAARVAGATIHTNTPVTHIQRLPEGRWRVRTAGGEAAFDRVLAAVPPSVLVHIAPDLPSAYLAHVQALKSLGAIVMVVALQHPLTPNLYWVNLDKREFPMLALVEHTNYIEPTHYGGDHLVYLGDYLVPDHPYFEYDTEALFEVYEAALYRFNREYSPDWVRNVWLFKARYAQPVPPVGHSAHIPSIRTPLEGLYFASMSHVYPWDRGTNYAVRLGRQVAHMILGDTMENRQHSANVVPL</sequence>
<protein>
    <submittedName>
        <fullName evidence="3">Oxidoreductase</fullName>
    </submittedName>
</protein>
<dbReference type="SUPFAM" id="SSF51905">
    <property type="entry name" value="FAD/NAD(P)-binding domain"/>
    <property type="match status" value="1"/>
</dbReference>
<proteinExistence type="predicted"/>
<dbReference type="EMBL" id="LGKN01000005">
    <property type="protein sequence ID" value="KPL87727.1"/>
    <property type="molecule type" value="Genomic_DNA"/>
</dbReference>
<gene>
    <name evidence="2" type="ORF">ARMA_1761</name>
    <name evidence="3" type="ORF">SE16_09045</name>
</gene>
<dbReference type="PRINTS" id="PR00419">
    <property type="entry name" value="ADXRDTASE"/>
</dbReference>